<dbReference type="Gene3D" id="3.40.50.1820">
    <property type="entry name" value="alpha/beta hydrolase"/>
    <property type="match status" value="1"/>
</dbReference>
<evidence type="ECO:0000256" key="3">
    <source>
        <dbReference type="SAM" id="MobiDB-lite"/>
    </source>
</evidence>
<evidence type="ECO:0000313" key="4">
    <source>
        <dbReference type="EMBL" id="AXH96075.1"/>
    </source>
</evidence>
<reference evidence="4 5" key="1">
    <citation type="submission" date="2018-07" db="EMBL/GenBank/DDBJ databases">
        <title>Complete genome sequencing of Ornithinimicrobium sp. AMA3305.</title>
        <authorList>
            <person name="Bae J.-W."/>
        </authorList>
    </citation>
    <scope>NUCLEOTIDE SEQUENCE [LARGE SCALE GENOMIC DNA]</scope>
    <source>
        <strain evidence="4 5">AMA3305</strain>
    </source>
</reference>
<dbReference type="KEGG" id="orn:DV701_07985"/>
<organism evidence="4 5">
    <name type="scientific">Ornithinimicrobium avium</name>
    <dbReference type="NCBI Taxonomy" id="2283195"/>
    <lineage>
        <taxon>Bacteria</taxon>
        <taxon>Bacillati</taxon>
        <taxon>Actinomycetota</taxon>
        <taxon>Actinomycetes</taxon>
        <taxon>Micrococcales</taxon>
        <taxon>Ornithinimicrobiaceae</taxon>
        <taxon>Ornithinimicrobium</taxon>
    </lineage>
</organism>
<evidence type="ECO:0000256" key="2">
    <source>
        <dbReference type="ARBA" id="ARBA00022801"/>
    </source>
</evidence>
<dbReference type="Pfam" id="PF10503">
    <property type="entry name" value="Esterase_PHB"/>
    <property type="match status" value="1"/>
</dbReference>
<accession>A0A345NM17</accession>
<dbReference type="EMBL" id="CP031229">
    <property type="protein sequence ID" value="AXH96075.1"/>
    <property type="molecule type" value="Genomic_DNA"/>
</dbReference>
<dbReference type="SUPFAM" id="SSF53474">
    <property type="entry name" value="alpha/beta-Hydrolases"/>
    <property type="match status" value="2"/>
</dbReference>
<dbReference type="InterPro" id="IPR010126">
    <property type="entry name" value="Esterase_phb"/>
</dbReference>
<dbReference type="AlphaFoldDB" id="A0A345NM17"/>
<dbReference type="InterPro" id="IPR050955">
    <property type="entry name" value="Plant_Biomass_Hydrol_Est"/>
</dbReference>
<name>A0A345NM17_9MICO</name>
<feature type="region of interest" description="Disordered" evidence="3">
    <location>
        <begin position="1"/>
        <end position="22"/>
    </location>
</feature>
<evidence type="ECO:0000256" key="1">
    <source>
        <dbReference type="ARBA" id="ARBA00022729"/>
    </source>
</evidence>
<keyword evidence="2" id="KW-0378">Hydrolase</keyword>
<dbReference type="Proteomes" id="UP000253790">
    <property type="component" value="Chromosome"/>
</dbReference>
<gene>
    <name evidence="4" type="ORF">DV701_07985</name>
</gene>
<dbReference type="PANTHER" id="PTHR43037:SF1">
    <property type="entry name" value="BLL1128 PROTEIN"/>
    <property type="match status" value="1"/>
</dbReference>
<dbReference type="InterPro" id="IPR029058">
    <property type="entry name" value="AB_hydrolase_fold"/>
</dbReference>
<keyword evidence="5" id="KW-1185">Reference proteome</keyword>
<dbReference type="OrthoDB" id="9767239at2"/>
<protein>
    <submittedName>
        <fullName evidence="4">Esterase</fullName>
    </submittedName>
</protein>
<proteinExistence type="predicted"/>
<keyword evidence="1" id="KW-0732">Signal</keyword>
<feature type="compositionally biased region" description="Low complexity" evidence="3">
    <location>
        <begin position="1"/>
        <end position="16"/>
    </location>
</feature>
<dbReference type="GO" id="GO:0005576">
    <property type="term" value="C:extracellular region"/>
    <property type="evidence" value="ECO:0007669"/>
    <property type="project" value="InterPro"/>
</dbReference>
<dbReference type="PANTHER" id="PTHR43037">
    <property type="entry name" value="UNNAMED PRODUCT-RELATED"/>
    <property type="match status" value="1"/>
</dbReference>
<sequence length="371" mass="38608">MLQNLRSSLPVSSLPGSPDPAMTEATRLVRTGRLSDATALIRRTLDGQPSTAAGAPNLTVAQGPAGGRTGRLDRVLRQLPDVRAHMTGATSRAEVPTTLPGSVRTGVHRSAAGKRPYRLYVPSTGATSPRPLLVMLHGGTQDGATFAGSTGMDAVAQEHGLLVVYPEQVTSANPMRYWNWFSDQQRTSGEPAIIAGIISEMVATEDADPSRVYVAGFSAGAAMAAVLAGTHPDVVAAVGIHSGLAAGAADDVSSAFAAMRSPGPARRLARPVPAITFHGDSDPTVSIANSGRLTDQFGPGTRPEIQRGTVAGGRSYTVSRHDDGNGTMLEQWVVHGMAHAWSGGAAGHSYTDPSGPDASGEMVRFFLDHHR</sequence>
<dbReference type="NCBIfam" id="TIGR01840">
    <property type="entry name" value="esterase_phb"/>
    <property type="match status" value="1"/>
</dbReference>
<evidence type="ECO:0000313" key="5">
    <source>
        <dbReference type="Proteomes" id="UP000253790"/>
    </source>
</evidence>
<feature type="region of interest" description="Disordered" evidence="3">
    <location>
        <begin position="46"/>
        <end position="70"/>
    </location>
</feature>
<dbReference type="GO" id="GO:0016787">
    <property type="term" value="F:hydrolase activity"/>
    <property type="evidence" value="ECO:0007669"/>
    <property type="project" value="UniProtKB-KW"/>
</dbReference>